<sequence length="261" mass="29481">MLHDLAKQFRVSLINYLKQPSNSENQKALTAASFAIYADAIAKRGMEPDKYMDYIDAMIAPALKDIRIHPYAGTLLDSFAHDLSWSDLRSENQAFHVLTLAYHHYLLKNLLDPNQLAQKKLERIQGVIQQLAAENNPYTKELGAAYGKLQMLVNEYAQQSPQQQFTNQAIFEQKLHSVCLRHKAAIESDVRIRTVVYDFLATVSSFILFIGKTISNTFHNKSRFFQDVSAQPTSILDNFSITAPNVESEPDDEGQDSTPGI</sequence>
<evidence type="ECO:0000313" key="2">
    <source>
        <dbReference type="Proteomes" id="UP001057474"/>
    </source>
</evidence>
<dbReference type="RefSeq" id="WP_252581161.1">
    <property type="nucleotide sequence ID" value="NZ_CP071527.1"/>
</dbReference>
<evidence type="ECO:0000313" key="1">
    <source>
        <dbReference type="EMBL" id="USQ14563.1"/>
    </source>
</evidence>
<dbReference type="EMBL" id="CP071527">
    <property type="protein sequence ID" value="USQ14563.1"/>
    <property type="molecule type" value="Genomic_DNA"/>
</dbReference>
<keyword evidence="2" id="KW-1185">Reference proteome</keyword>
<name>A0ABY4YA84_9GAMM</name>
<evidence type="ECO:0008006" key="3">
    <source>
        <dbReference type="Google" id="ProtNLM"/>
    </source>
</evidence>
<accession>A0ABY4YA84</accession>
<dbReference type="Proteomes" id="UP001057474">
    <property type="component" value="Chromosome"/>
</dbReference>
<gene>
    <name evidence="1" type="ORF">J2N86_04415</name>
</gene>
<organism evidence="1 2">
    <name type="scientific">Legionella lytica</name>
    <dbReference type="NCBI Taxonomy" id="96232"/>
    <lineage>
        <taxon>Bacteria</taxon>
        <taxon>Pseudomonadati</taxon>
        <taxon>Pseudomonadota</taxon>
        <taxon>Gammaproteobacteria</taxon>
        <taxon>Legionellales</taxon>
        <taxon>Legionellaceae</taxon>
        <taxon>Legionella</taxon>
    </lineage>
</organism>
<reference evidence="1" key="1">
    <citation type="submission" date="2021-03" db="EMBL/GenBank/DDBJ databases">
        <title>Legionella lytica PCM 2298.</title>
        <authorList>
            <person name="Koper P."/>
        </authorList>
    </citation>
    <scope>NUCLEOTIDE SEQUENCE</scope>
    <source>
        <strain evidence="1">PCM 2298</strain>
    </source>
</reference>
<proteinExistence type="predicted"/>
<protein>
    <recommendedName>
        <fullName evidence="3">VipE</fullName>
    </recommendedName>
</protein>